<dbReference type="CDD" id="cd08472">
    <property type="entry name" value="PBP2_CrgA_like_3"/>
    <property type="match status" value="1"/>
</dbReference>
<comment type="caution">
    <text evidence="6">The sequence shown here is derived from an EMBL/GenBank/DDBJ whole genome shotgun (WGS) entry which is preliminary data.</text>
</comment>
<dbReference type="Pfam" id="PF00126">
    <property type="entry name" value="HTH_1"/>
    <property type="match status" value="1"/>
</dbReference>
<dbReference type="Proteomes" id="UP000781958">
    <property type="component" value="Unassembled WGS sequence"/>
</dbReference>
<evidence type="ECO:0000256" key="1">
    <source>
        <dbReference type="ARBA" id="ARBA00009437"/>
    </source>
</evidence>
<dbReference type="SUPFAM" id="SSF46785">
    <property type="entry name" value="Winged helix' DNA-binding domain"/>
    <property type="match status" value="1"/>
</dbReference>
<dbReference type="Gene3D" id="3.40.190.10">
    <property type="entry name" value="Periplasmic binding protein-like II"/>
    <property type="match status" value="2"/>
</dbReference>
<feature type="domain" description="HTH lysR-type" evidence="5">
    <location>
        <begin position="1"/>
        <end position="59"/>
    </location>
</feature>
<dbReference type="InterPro" id="IPR036390">
    <property type="entry name" value="WH_DNA-bd_sf"/>
</dbReference>
<keyword evidence="3 6" id="KW-0238">DNA-binding</keyword>
<dbReference type="GO" id="GO:0003677">
    <property type="term" value="F:DNA binding"/>
    <property type="evidence" value="ECO:0007669"/>
    <property type="project" value="UniProtKB-KW"/>
</dbReference>
<reference evidence="6 7" key="1">
    <citation type="submission" date="2021-03" db="EMBL/GenBank/DDBJ databases">
        <title>Genomic Encyclopedia of Type Strains, Phase III (KMG-III): the genomes of soil and plant-associated and newly described type strains.</title>
        <authorList>
            <person name="Whitman W."/>
        </authorList>
    </citation>
    <scope>NUCLEOTIDE SEQUENCE [LARGE SCALE GENOMIC DNA]</scope>
    <source>
        <strain evidence="6 7">IMMIB AFH-6</strain>
    </source>
</reference>
<dbReference type="InterPro" id="IPR000847">
    <property type="entry name" value="LysR_HTH_N"/>
</dbReference>
<dbReference type="PANTHER" id="PTHR30537">
    <property type="entry name" value="HTH-TYPE TRANSCRIPTIONAL REGULATOR"/>
    <property type="match status" value="1"/>
</dbReference>
<dbReference type="InterPro" id="IPR005119">
    <property type="entry name" value="LysR_subst-bd"/>
</dbReference>
<comment type="similarity">
    <text evidence="1">Belongs to the LysR transcriptional regulatory family.</text>
</comment>
<dbReference type="InterPro" id="IPR036388">
    <property type="entry name" value="WH-like_DNA-bd_sf"/>
</dbReference>
<accession>A0ABS4SU15</accession>
<sequence length="303" mass="32845">MDQLLAIRAFVRIAEAGSFAKAADSLNLPRSTVSKLVQDLEHHLGTRLVQRTTRAVTVTPEGAAYHERAVRLLGELEDMDATAAHARALPRGRLRVDIGSSLANLVLIPALPDFRGRYPDVQLFLGVNDRPVDLIGEGVDCVIRGGALADSSLVARRLCELDYVTCAAPSYIEAHGIPAHPAEIEAGHAVCSYCSALTGKVFPLHFQRGEERHEIAGPSVVGVNESTAHVTALLAGLGIGQTFGFVARPFLEDGRLVRILPDWTQSPHPLQLVYPANRHPSAKLRVFSEWVAELFGRIDHRAG</sequence>
<evidence type="ECO:0000313" key="6">
    <source>
        <dbReference type="EMBL" id="MBP2296051.1"/>
    </source>
</evidence>
<dbReference type="EMBL" id="JAGINP010000026">
    <property type="protein sequence ID" value="MBP2296051.1"/>
    <property type="molecule type" value="Genomic_DNA"/>
</dbReference>
<evidence type="ECO:0000313" key="7">
    <source>
        <dbReference type="Proteomes" id="UP000781958"/>
    </source>
</evidence>
<evidence type="ECO:0000256" key="2">
    <source>
        <dbReference type="ARBA" id="ARBA00023015"/>
    </source>
</evidence>
<dbReference type="PANTHER" id="PTHR30537:SF17">
    <property type="entry name" value="LYSR-FAMILY REGULATORY PROTEIN"/>
    <property type="match status" value="1"/>
</dbReference>
<dbReference type="Pfam" id="PF03466">
    <property type="entry name" value="LysR_substrate"/>
    <property type="match status" value="1"/>
</dbReference>
<keyword evidence="7" id="KW-1185">Reference proteome</keyword>
<dbReference type="PROSITE" id="PS50931">
    <property type="entry name" value="HTH_LYSR"/>
    <property type="match status" value="1"/>
</dbReference>
<proteinExistence type="inferred from homology"/>
<keyword evidence="4" id="KW-0804">Transcription</keyword>
<organism evidence="6 7">
    <name type="scientific">Azospirillum rugosum</name>
    <dbReference type="NCBI Taxonomy" id="416170"/>
    <lineage>
        <taxon>Bacteria</taxon>
        <taxon>Pseudomonadati</taxon>
        <taxon>Pseudomonadota</taxon>
        <taxon>Alphaproteobacteria</taxon>
        <taxon>Rhodospirillales</taxon>
        <taxon>Azospirillaceae</taxon>
        <taxon>Azospirillum</taxon>
    </lineage>
</organism>
<dbReference type="InterPro" id="IPR058163">
    <property type="entry name" value="LysR-type_TF_proteobact-type"/>
</dbReference>
<gene>
    <name evidence="6" type="ORF">J2851_005866</name>
</gene>
<evidence type="ECO:0000259" key="5">
    <source>
        <dbReference type="PROSITE" id="PS50931"/>
    </source>
</evidence>
<evidence type="ECO:0000256" key="3">
    <source>
        <dbReference type="ARBA" id="ARBA00023125"/>
    </source>
</evidence>
<dbReference type="RefSeq" id="WP_209770761.1">
    <property type="nucleotide sequence ID" value="NZ_JAGINP010000026.1"/>
</dbReference>
<dbReference type="Gene3D" id="1.10.10.10">
    <property type="entry name" value="Winged helix-like DNA-binding domain superfamily/Winged helix DNA-binding domain"/>
    <property type="match status" value="1"/>
</dbReference>
<evidence type="ECO:0000256" key="4">
    <source>
        <dbReference type="ARBA" id="ARBA00023163"/>
    </source>
</evidence>
<dbReference type="SUPFAM" id="SSF53850">
    <property type="entry name" value="Periplasmic binding protein-like II"/>
    <property type="match status" value="1"/>
</dbReference>
<protein>
    <submittedName>
        <fullName evidence="6">DNA-binding transcriptional LysR family regulator</fullName>
    </submittedName>
</protein>
<keyword evidence="2" id="KW-0805">Transcription regulation</keyword>
<name>A0ABS4SU15_9PROT</name>